<evidence type="ECO:0000256" key="6">
    <source>
        <dbReference type="SAM" id="MobiDB-lite"/>
    </source>
</evidence>
<keyword evidence="4 5" id="KW-0862">Zinc</keyword>
<evidence type="ECO:0000256" key="4">
    <source>
        <dbReference type="ARBA" id="ARBA00022833"/>
    </source>
</evidence>
<evidence type="ECO:0000259" key="7">
    <source>
        <dbReference type="PROSITE" id="PS50103"/>
    </source>
</evidence>
<sequence length="320" mass="35146">MMNTGGYDPPLGSLFGAIGGGFHHQQPFGKQPISNTHQLLNGSESCDSNSSHSTNSSIISTNHGSSSASPKNPKLYKTELCRSWMDHGRCNYGDRCQYAHGEHEKRPIPRHPKYKTEACQSFHQTGYCPYGPRCHFIHSEDSSPMVKSQQQQQSSPKPPQPPQSLVFSSGFSQTQRNNNYYITPQKTTSPVNGVLNFSFPIRGSGSTGESPIPSSTDSGTESPNGSFSPGLEFDDSSSIFSNASFFGTTPRPYNVNTTTNSSSRLAPPQPQKYQSTGLFDWTPVSNDFLNDFKSFNISTWSDATSTEQRLPVFQGFNTSH</sequence>
<dbReference type="PANTHER" id="PTHR12547:SF185">
    <property type="entry name" value="C3H1-TYPE DOMAIN-CONTAINING PROTEIN"/>
    <property type="match status" value="1"/>
</dbReference>
<feature type="region of interest" description="Disordered" evidence="6">
    <location>
        <begin position="23"/>
        <end position="72"/>
    </location>
</feature>
<evidence type="ECO:0000256" key="5">
    <source>
        <dbReference type="PROSITE-ProRule" id="PRU00723"/>
    </source>
</evidence>
<dbReference type="AlphaFoldDB" id="A0A4U5MMN1"/>
<evidence type="ECO:0000313" key="8">
    <source>
        <dbReference type="EMBL" id="TKR70433.1"/>
    </source>
</evidence>
<keyword evidence="3 5" id="KW-0863">Zinc-finger</keyword>
<dbReference type="Gene3D" id="4.10.1000.10">
    <property type="entry name" value="Zinc finger, CCCH-type"/>
    <property type="match status" value="2"/>
</dbReference>
<dbReference type="PANTHER" id="PTHR12547">
    <property type="entry name" value="CCCH ZINC FINGER/TIS11-RELATED"/>
    <property type="match status" value="1"/>
</dbReference>
<dbReference type="SMART" id="SM00356">
    <property type="entry name" value="ZnF_C3H1"/>
    <property type="match status" value="2"/>
</dbReference>
<evidence type="ECO:0000313" key="9">
    <source>
        <dbReference type="Proteomes" id="UP000298663"/>
    </source>
</evidence>
<dbReference type="GO" id="GO:0008270">
    <property type="term" value="F:zinc ion binding"/>
    <property type="evidence" value="ECO:0007669"/>
    <property type="project" value="UniProtKB-KW"/>
</dbReference>
<keyword evidence="9" id="KW-1185">Reference proteome</keyword>
<proteinExistence type="predicted"/>
<dbReference type="InterPro" id="IPR036855">
    <property type="entry name" value="Znf_CCCH_sf"/>
</dbReference>
<feature type="zinc finger region" description="C3H1-type" evidence="5">
    <location>
        <begin position="75"/>
        <end position="103"/>
    </location>
</feature>
<feature type="compositionally biased region" description="Polar residues" evidence="6">
    <location>
        <begin position="207"/>
        <end position="227"/>
    </location>
</feature>
<dbReference type="GO" id="GO:0043186">
    <property type="term" value="C:P granule"/>
    <property type="evidence" value="ECO:0007669"/>
    <property type="project" value="UniProtKB-ARBA"/>
</dbReference>
<evidence type="ECO:0000256" key="2">
    <source>
        <dbReference type="ARBA" id="ARBA00022737"/>
    </source>
</evidence>
<feature type="domain" description="C3H1-type" evidence="7">
    <location>
        <begin position="75"/>
        <end position="103"/>
    </location>
</feature>
<feature type="zinc finger region" description="C3H1-type" evidence="5">
    <location>
        <begin position="113"/>
        <end position="141"/>
    </location>
</feature>
<dbReference type="PROSITE" id="PS50103">
    <property type="entry name" value="ZF_C3H1"/>
    <property type="match status" value="2"/>
</dbReference>
<dbReference type="STRING" id="34508.A0A4U5MMN1"/>
<feature type="region of interest" description="Disordered" evidence="6">
    <location>
        <begin position="139"/>
        <end position="169"/>
    </location>
</feature>
<feature type="compositionally biased region" description="Polar residues" evidence="6">
    <location>
        <begin position="254"/>
        <end position="264"/>
    </location>
</feature>
<protein>
    <recommendedName>
        <fullName evidence="7">C3H1-type domain-containing protein</fullName>
    </recommendedName>
</protein>
<evidence type="ECO:0000256" key="1">
    <source>
        <dbReference type="ARBA" id="ARBA00022723"/>
    </source>
</evidence>
<accession>A0A4U5MMN1</accession>
<dbReference type="SUPFAM" id="SSF90229">
    <property type="entry name" value="CCCH zinc finger"/>
    <property type="match status" value="2"/>
</dbReference>
<dbReference type="EMBL" id="AZBU02000007">
    <property type="protein sequence ID" value="TKR70433.1"/>
    <property type="molecule type" value="Genomic_DNA"/>
</dbReference>
<dbReference type="GO" id="GO:0005829">
    <property type="term" value="C:cytosol"/>
    <property type="evidence" value="ECO:0007669"/>
    <property type="project" value="TreeGrafter"/>
</dbReference>
<evidence type="ECO:0000256" key="3">
    <source>
        <dbReference type="ARBA" id="ARBA00022771"/>
    </source>
</evidence>
<dbReference type="InterPro" id="IPR000571">
    <property type="entry name" value="Znf_CCCH"/>
</dbReference>
<feature type="region of interest" description="Disordered" evidence="6">
    <location>
        <begin position="200"/>
        <end position="233"/>
    </location>
</feature>
<dbReference type="FunFam" id="4.10.1000.10:FF:000002">
    <property type="entry name" value="Zinc finger protein 36, C3H1 type-like 1"/>
    <property type="match status" value="1"/>
</dbReference>
<feature type="domain" description="C3H1-type" evidence="7">
    <location>
        <begin position="113"/>
        <end position="141"/>
    </location>
</feature>
<keyword evidence="1 5" id="KW-0479">Metal-binding</keyword>
<dbReference type="GO" id="GO:0003730">
    <property type="term" value="F:mRNA 3'-UTR binding"/>
    <property type="evidence" value="ECO:0007669"/>
    <property type="project" value="TreeGrafter"/>
</dbReference>
<feature type="compositionally biased region" description="Low complexity" evidence="6">
    <location>
        <begin position="41"/>
        <end position="69"/>
    </location>
</feature>
<reference evidence="8 9" key="1">
    <citation type="journal article" date="2015" name="Genome Biol.">
        <title>Comparative genomics of Steinernema reveals deeply conserved gene regulatory networks.</title>
        <authorList>
            <person name="Dillman A.R."/>
            <person name="Macchietto M."/>
            <person name="Porter C.F."/>
            <person name="Rogers A."/>
            <person name="Williams B."/>
            <person name="Antoshechkin I."/>
            <person name="Lee M.M."/>
            <person name="Goodwin Z."/>
            <person name="Lu X."/>
            <person name="Lewis E.E."/>
            <person name="Goodrich-Blair H."/>
            <person name="Stock S.P."/>
            <person name="Adams B.J."/>
            <person name="Sternberg P.W."/>
            <person name="Mortazavi A."/>
        </authorList>
    </citation>
    <scope>NUCLEOTIDE SEQUENCE [LARGE SCALE GENOMIC DNA]</scope>
    <source>
        <strain evidence="8 9">ALL</strain>
    </source>
</reference>
<dbReference type="FunFam" id="4.10.1000.10:FF:000001">
    <property type="entry name" value="zinc finger CCCH domain-containing protein 15-like"/>
    <property type="match status" value="1"/>
</dbReference>
<feature type="compositionally biased region" description="Low complexity" evidence="6">
    <location>
        <begin position="142"/>
        <end position="155"/>
    </location>
</feature>
<dbReference type="OrthoDB" id="410307at2759"/>
<name>A0A4U5MMN1_STECR</name>
<gene>
    <name evidence="8" type="ORF">L596_022463</name>
</gene>
<dbReference type="Pfam" id="PF00642">
    <property type="entry name" value="zf-CCCH"/>
    <property type="match status" value="2"/>
</dbReference>
<dbReference type="InterPro" id="IPR045877">
    <property type="entry name" value="ZFP36-like"/>
</dbReference>
<keyword evidence="2" id="KW-0677">Repeat</keyword>
<reference evidence="8 9" key="2">
    <citation type="journal article" date="2019" name="G3 (Bethesda)">
        <title>Hybrid Assembly of the Genome of the Entomopathogenic Nematode Steinernema carpocapsae Identifies the X-Chromosome.</title>
        <authorList>
            <person name="Serra L."/>
            <person name="Macchietto M."/>
            <person name="Macias-Munoz A."/>
            <person name="McGill C.J."/>
            <person name="Rodriguez I.M."/>
            <person name="Rodriguez B."/>
            <person name="Murad R."/>
            <person name="Mortazavi A."/>
        </authorList>
    </citation>
    <scope>NUCLEOTIDE SEQUENCE [LARGE SCALE GENOMIC DNA]</scope>
    <source>
        <strain evidence="8 9">ALL</strain>
    </source>
</reference>
<dbReference type="Proteomes" id="UP000298663">
    <property type="component" value="Unassembled WGS sequence"/>
</dbReference>
<comment type="caution">
    <text evidence="8">The sequence shown here is derived from an EMBL/GenBank/DDBJ whole genome shotgun (WGS) entry which is preliminary data.</text>
</comment>
<feature type="region of interest" description="Disordered" evidence="6">
    <location>
        <begin position="250"/>
        <end position="272"/>
    </location>
</feature>
<organism evidence="8 9">
    <name type="scientific">Steinernema carpocapsae</name>
    <name type="common">Entomopathogenic nematode</name>
    <dbReference type="NCBI Taxonomy" id="34508"/>
    <lineage>
        <taxon>Eukaryota</taxon>
        <taxon>Metazoa</taxon>
        <taxon>Ecdysozoa</taxon>
        <taxon>Nematoda</taxon>
        <taxon>Chromadorea</taxon>
        <taxon>Rhabditida</taxon>
        <taxon>Tylenchina</taxon>
        <taxon>Panagrolaimomorpha</taxon>
        <taxon>Strongyloidoidea</taxon>
        <taxon>Steinernematidae</taxon>
        <taxon>Steinernema</taxon>
    </lineage>
</organism>